<name>A0A210RXT7_9BURK</name>
<feature type="signal peptide" evidence="1">
    <location>
        <begin position="1"/>
        <end position="24"/>
    </location>
</feature>
<evidence type="ECO:0000313" key="2">
    <source>
        <dbReference type="EMBL" id="OWF65737.1"/>
    </source>
</evidence>
<dbReference type="EMBL" id="NAIA01000003">
    <property type="protein sequence ID" value="OWF65737.1"/>
    <property type="molecule type" value="Genomic_DNA"/>
</dbReference>
<accession>A0A210RXT7</accession>
<proteinExistence type="predicted"/>
<dbReference type="OrthoDB" id="8684916at2"/>
<protein>
    <recommendedName>
        <fullName evidence="4">DUF5666 domain-containing protein</fullName>
    </recommendedName>
</protein>
<evidence type="ECO:0000256" key="1">
    <source>
        <dbReference type="SAM" id="SignalP"/>
    </source>
</evidence>
<feature type="chain" id="PRO_5012013033" description="DUF5666 domain-containing protein" evidence="1">
    <location>
        <begin position="25"/>
        <end position="202"/>
    </location>
</feature>
<dbReference type="AlphaFoldDB" id="A0A210RXT7"/>
<reference evidence="2 3" key="1">
    <citation type="submission" date="2017-03" db="EMBL/GenBank/DDBJ databases">
        <title>New species Polynucleobacter sp. MWH-EgelM1-30-B4.</title>
        <authorList>
            <person name="Hahn M.W."/>
        </authorList>
    </citation>
    <scope>NUCLEOTIDE SEQUENCE [LARGE SCALE GENOMIC DNA]</scope>
    <source>
        <strain evidence="2 3">MWH-EgelM1-30-B4</strain>
    </source>
</reference>
<evidence type="ECO:0008006" key="4">
    <source>
        <dbReference type="Google" id="ProtNLM"/>
    </source>
</evidence>
<keyword evidence="1" id="KW-0732">Signal</keyword>
<comment type="caution">
    <text evidence="2">The sequence shown here is derived from an EMBL/GenBank/DDBJ whole genome shotgun (WGS) entry which is preliminary data.</text>
</comment>
<sequence>MNIKLTSISLAIVTLLAGSFSVNAQTKPADAGATKPMVIDAAVVDNRYQLYEGTVVKTDKKTRTITFSNKEGESKFVAGPEITNFDQIKKGDRVNVTYELAVAIELIKTKSDGVRSKVETNTVTTSKANEKPSETIANKTTIIADIVAVDRDKKLVSVKGPSGKVTSVTVKNPALLADVNVGEQVKVIYYDAMAASITTPKK</sequence>
<dbReference type="RefSeq" id="WP_087909974.1">
    <property type="nucleotide sequence ID" value="NZ_NAIA01000003.1"/>
</dbReference>
<keyword evidence="3" id="KW-1185">Reference proteome</keyword>
<gene>
    <name evidence="2" type="ORF">B6A14_08180</name>
</gene>
<dbReference type="Proteomes" id="UP000196880">
    <property type="component" value="Unassembled WGS sequence"/>
</dbReference>
<organism evidence="2 3">
    <name type="scientific">Polynucleobacter hirudinilacicola</name>
    <dbReference type="NCBI Taxonomy" id="1743166"/>
    <lineage>
        <taxon>Bacteria</taxon>
        <taxon>Pseudomonadati</taxon>
        <taxon>Pseudomonadota</taxon>
        <taxon>Betaproteobacteria</taxon>
        <taxon>Burkholderiales</taxon>
        <taxon>Burkholderiaceae</taxon>
        <taxon>Polynucleobacter</taxon>
    </lineage>
</organism>
<evidence type="ECO:0000313" key="3">
    <source>
        <dbReference type="Proteomes" id="UP000196880"/>
    </source>
</evidence>